<dbReference type="PANTHER" id="PTHR30006">
    <property type="entry name" value="THIAMINE-BINDING PERIPLASMIC PROTEIN-RELATED"/>
    <property type="match status" value="1"/>
</dbReference>
<accession>A0A3A8A8F8</accession>
<organism evidence="2 3">
    <name type="scientific">Oceaniradius stylonematis</name>
    <dbReference type="NCBI Taxonomy" id="2184161"/>
    <lineage>
        <taxon>Bacteria</taxon>
        <taxon>Pseudomonadati</taxon>
        <taxon>Pseudomonadota</taxon>
        <taxon>Alphaproteobacteria</taxon>
        <taxon>Hyphomicrobiales</taxon>
        <taxon>Ahrensiaceae</taxon>
        <taxon>Oceaniradius</taxon>
    </lineage>
</organism>
<evidence type="ECO:0000313" key="3">
    <source>
        <dbReference type="Proteomes" id="UP000246132"/>
    </source>
</evidence>
<dbReference type="RefSeq" id="WP_109766198.1">
    <property type="nucleotide sequence ID" value="NZ_OZ252232.1"/>
</dbReference>
<keyword evidence="3" id="KW-1185">Reference proteome</keyword>
<evidence type="ECO:0000256" key="1">
    <source>
        <dbReference type="ARBA" id="ARBA00022729"/>
    </source>
</evidence>
<dbReference type="OrthoDB" id="8673316at2"/>
<protein>
    <submittedName>
        <fullName evidence="2">ABC transporter substrate-binding protein</fullName>
    </submittedName>
</protein>
<comment type="caution">
    <text evidence="2">The sequence shown here is derived from an EMBL/GenBank/DDBJ whole genome shotgun (WGS) entry which is preliminary data.</text>
</comment>
<dbReference type="GO" id="GO:0030288">
    <property type="term" value="C:outer membrane-bounded periplasmic space"/>
    <property type="evidence" value="ECO:0007669"/>
    <property type="project" value="TreeGrafter"/>
</dbReference>
<dbReference type="PANTHER" id="PTHR30006:SF25">
    <property type="entry name" value="PHOSPHOGLYCERATE TRANSPORT REGULATORY PROTEIN PGTC"/>
    <property type="match status" value="1"/>
</dbReference>
<dbReference type="Proteomes" id="UP000246132">
    <property type="component" value="Unassembled WGS sequence"/>
</dbReference>
<proteinExistence type="predicted"/>
<dbReference type="SUPFAM" id="SSF53850">
    <property type="entry name" value="Periplasmic binding protein-like II"/>
    <property type="match status" value="1"/>
</dbReference>
<dbReference type="EMBL" id="QFWV02000007">
    <property type="protein sequence ID" value="RKF06587.1"/>
    <property type="molecule type" value="Genomic_DNA"/>
</dbReference>
<sequence length="341" mass="37295">MVPAALAQTLFGALQPAGASTLTIYSSLDLSAAEPLIDAFQRDNPGVAVNYHELQTVDIYERVLNESDGDGATADLVISSAMDLQMKLANDGYARRVPLAHGSVWPSWANWRDTAIALTYEPAVMVYHKPSFEAADVPRTRAALISFLDAEQDAFYGRIATYDIERAGVGFLFLARDAEHNRDIWDLVRAMGRSGVKLYSNSSSILERVSDGRFAIGYNILGSYASAWAARNPDLGIVLPTDYTIIMSRIALVPTSAQAPDLAGRFLDFMMSRQGQDIMAAEAKLPALHPQLTGANTADGLRAEAGDKLRPIAVSPALLVYLDQVRRARFIDRWNDTLSQR</sequence>
<gene>
    <name evidence="2" type="ORF">DEM25_012695</name>
</gene>
<evidence type="ECO:0000313" key="2">
    <source>
        <dbReference type="EMBL" id="RKF06587.1"/>
    </source>
</evidence>
<name>A0A3A8A8F8_9HYPH</name>
<dbReference type="Pfam" id="PF13531">
    <property type="entry name" value="SBP_bac_11"/>
    <property type="match status" value="1"/>
</dbReference>
<dbReference type="Gene3D" id="3.40.190.10">
    <property type="entry name" value="Periplasmic binding protein-like II"/>
    <property type="match status" value="2"/>
</dbReference>
<dbReference type="AlphaFoldDB" id="A0A3A8A8F8"/>
<keyword evidence="1" id="KW-0732">Signal</keyword>
<reference evidence="2 3" key="1">
    <citation type="journal article" date="2018" name="Int. J. Syst. Bacteriol.">
        <title>Oceaniradius stylonemae gen. nov., sp. nov., isolated from a red alga, Stylonema cornu-cervi.</title>
        <authorList>
            <person name="Jeong S."/>
        </authorList>
    </citation>
    <scope>NUCLEOTIDE SEQUENCE [LARGE SCALE GENOMIC DNA]</scope>
    <source>
        <strain evidence="2 3">StC1</strain>
    </source>
</reference>